<dbReference type="Proteomes" id="UP000640930">
    <property type="component" value="Unassembled WGS sequence"/>
</dbReference>
<evidence type="ECO:0000256" key="4">
    <source>
        <dbReference type="ARBA" id="ARBA00022967"/>
    </source>
</evidence>
<organism evidence="6 7">
    <name type="scientific">Ureibacillus galli</name>
    <dbReference type="NCBI Taxonomy" id="2762222"/>
    <lineage>
        <taxon>Bacteria</taxon>
        <taxon>Bacillati</taxon>
        <taxon>Bacillota</taxon>
        <taxon>Bacilli</taxon>
        <taxon>Bacillales</taxon>
        <taxon>Caryophanaceae</taxon>
        <taxon>Ureibacillus</taxon>
    </lineage>
</organism>
<dbReference type="EMBL" id="JACSQA010000002">
    <property type="protein sequence ID" value="MBD8025509.1"/>
    <property type="molecule type" value="Genomic_DNA"/>
</dbReference>
<dbReference type="InterPro" id="IPR027417">
    <property type="entry name" value="P-loop_NTPase"/>
</dbReference>
<keyword evidence="4" id="KW-1278">Translocase</keyword>
<dbReference type="CDD" id="cd03214">
    <property type="entry name" value="ABC_Iron-Siderophores_B12_Hemin"/>
    <property type="match status" value="1"/>
</dbReference>
<keyword evidence="3" id="KW-0067">ATP-binding</keyword>
<protein>
    <submittedName>
        <fullName evidence="6">Adenosylcobinamide amidohydrolase</fullName>
    </submittedName>
</protein>
<evidence type="ECO:0000313" key="6">
    <source>
        <dbReference type="EMBL" id="MBD8025509.1"/>
    </source>
</evidence>
<dbReference type="InterPro" id="IPR003439">
    <property type="entry name" value="ABC_transporter-like_ATP-bd"/>
</dbReference>
<evidence type="ECO:0000256" key="2">
    <source>
        <dbReference type="ARBA" id="ARBA00022741"/>
    </source>
</evidence>
<dbReference type="InterPro" id="IPR017871">
    <property type="entry name" value="ABC_transporter-like_CS"/>
</dbReference>
<evidence type="ECO:0000256" key="3">
    <source>
        <dbReference type="ARBA" id="ARBA00022840"/>
    </source>
</evidence>
<sequence>MLKVQNVSGGYGSTPILADISFEVEKGKMLGILGPNGCGKSTLLKVISGIMKPSTGTVYVDGKEIKNYSSKQLAKKMTVLPQLHATAFSNTVRDTVSLGRYPHQSGFFSSWKTEDEQAVVKAMDQTGVRKFEKAQLEYLSGGEQQRVFIAQALAQSSNLLLLDEPTNHLDIAHQKQILDMIRKEVTEHDLTVVSVFHDINLASLYCDEILLMEDGKVRANGVPHEVLIDDRIMDVYNARISMQAHPEQPKPQMTILPDLIELAKEKLITAKNFKIKDEYVEFKSDFPLRVLSSAVHNAGLGWYSNFINRTVNQDYNIDQVKEEFLGYLIEKGFAPTNTVGMMTAVDTRNAIIKQYEATFGDVFVIVTAGIGNAMDVSRTFDREHNDYIGTINTWIVINGKLSDEAFVQGMMTATEAKTKALHHEKVYDKISNTVATGTPTDSLLIAATQQGELMQYGGPITEVGKVIGKGVFEATLEAIQNYRKGELQ</sequence>
<keyword evidence="1" id="KW-0813">Transport</keyword>
<dbReference type="SMART" id="SM00382">
    <property type="entry name" value="AAA"/>
    <property type="match status" value="1"/>
</dbReference>
<dbReference type="Gene3D" id="3.40.50.300">
    <property type="entry name" value="P-loop containing nucleotide triphosphate hydrolases"/>
    <property type="match status" value="1"/>
</dbReference>
<evidence type="ECO:0000313" key="7">
    <source>
        <dbReference type="Proteomes" id="UP000640930"/>
    </source>
</evidence>
<name>A0ABR8X862_9BACL</name>
<dbReference type="PANTHER" id="PTHR42794:SF1">
    <property type="entry name" value="HEMIN IMPORT ATP-BINDING PROTEIN HMUV"/>
    <property type="match status" value="1"/>
</dbReference>
<reference evidence="6 7" key="1">
    <citation type="submission" date="2020-08" db="EMBL/GenBank/DDBJ databases">
        <title>A Genomic Blueprint of the Chicken Gut Microbiome.</title>
        <authorList>
            <person name="Gilroy R."/>
            <person name="Ravi A."/>
            <person name="Getino M."/>
            <person name="Pursley I."/>
            <person name="Horton D.L."/>
            <person name="Alikhan N.-F."/>
            <person name="Baker D."/>
            <person name="Gharbi K."/>
            <person name="Hall N."/>
            <person name="Watson M."/>
            <person name="Adriaenssens E.M."/>
            <person name="Foster-Nyarko E."/>
            <person name="Jarju S."/>
            <person name="Secka A."/>
            <person name="Antonio M."/>
            <person name="Oren A."/>
            <person name="Chaudhuri R."/>
            <person name="La Ragione R.M."/>
            <person name="Hildebrand F."/>
            <person name="Pallen M.J."/>
        </authorList>
    </citation>
    <scope>NUCLEOTIDE SEQUENCE [LARGE SCALE GENOMIC DNA]</scope>
    <source>
        <strain evidence="6 7">Re31</strain>
    </source>
</reference>
<dbReference type="InterPro" id="IPR002808">
    <property type="entry name" value="AdoCbi_amidolase"/>
</dbReference>
<accession>A0ABR8X862</accession>
<keyword evidence="2" id="KW-0547">Nucleotide-binding</keyword>
<dbReference type="PROSITE" id="PS50893">
    <property type="entry name" value="ABC_TRANSPORTER_2"/>
    <property type="match status" value="1"/>
</dbReference>
<dbReference type="Pfam" id="PF01955">
    <property type="entry name" value="CbiZ"/>
    <property type="match status" value="1"/>
</dbReference>
<dbReference type="InterPro" id="IPR003593">
    <property type="entry name" value="AAA+_ATPase"/>
</dbReference>
<dbReference type="PANTHER" id="PTHR42794">
    <property type="entry name" value="HEMIN IMPORT ATP-BINDING PROTEIN HMUV"/>
    <property type="match status" value="1"/>
</dbReference>
<keyword evidence="7" id="KW-1185">Reference proteome</keyword>
<evidence type="ECO:0000259" key="5">
    <source>
        <dbReference type="PROSITE" id="PS50893"/>
    </source>
</evidence>
<gene>
    <name evidence="6" type="ORF">H9636_02445</name>
</gene>
<comment type="caution">
    <text evidence="6">The sequence shown here is derived from an EMBL/GenBank/DDBJ whole genome shotgun (WGS) entry which is preliminary data.</text>
</comment>
<dbReference type="Pfam" id="PF00005">
    <property type="entry name" value="ABC_tran"/>
    <property type="match status" value="1"/>
</dbReference>
<dbReference type="SUPFAM" id="SSF52540">
    <property type="entry name" value="P-loop containing nucleoside triphosphate hydrolases"/>
    <property type="match status" value="1"/>
</dbReference>
<dbReference type="RefSeq" id="WP_191706062.1">
    <property type="nucleotide sequence ID" value="NZ_JACSQA010000002.1"/>
</dbReference>
<dbReference type="PROSITE" id="PS00211">
    <property type="entry name" value="ABC_TRANSPORTER_1"/>
    <property type="match status" value="1"/>
</dbReference>
<feature type="domain" description="ABC transporter" evidence="5">
    <location>
        <begin position="2"/>
        <end position="239"/>
    </location>
</feature>
<evidence type="ECO:0000256" key="1">
    <source>
        <dbReference type="ARBA" id="ARBA00022448"/>
    </source>
</evidence>
<proteinExistence type="predicted"/>